<protein>
    <submittedName>
        <fullName evidence="1">Uncharacterized protein</fullName>
    </submittedName>
</protein>
<sequence>MGLDYIRSNTGKPWKKRWNGGLDRLKRPTLFDLSITETSHSVTVELAPGARVNLGDTCIVERDRDDFAVTKGLRPVGRIRNPSSEISAAVIAGKGFIEARVTHVGLFGDTAEVNFKK</sequence>
<dbReference type="RefSeq" id="WP_097588119.1">
    <property type="nucleotide sequence ID" value="NZ_NWTC01000059.1"/>
</dbReference>
<dbReference type="AlphaFoldDB" id="A0A2A6LND4"/>
<accession>A0A2A6LND4</accession>
<evidence type="ECO:0000313" key="1">
    <source>
        <dbReference type="EMBL" id="PDT43817.1"/>
    </source>
</evidence>
<reference evidence="1 2" key="1">
    <citation type="submission" date="2017-09" db="EMBL/GenBank/DDBJ databases">
        <title>Comparative genomics of rhizobia isolated from Phaseolus vulgaris in China.</title>
        <authorList>
            <person name="Tong W."/>
        </authorList>
    </citation>
    <scope>NUCLEOTIDE SEQUENCE [LARGE SCALE GENOMIC DNA]</scope>
    <source>
        <strain evidence="1 2">PCH1</strain>
    </source>
</reference>
<dbReference type="Proteomes" id="UP000220353">
    <property type="component" value="Unassembled WGS sequence"/>
</dbReference>
<gene>
    <name evidence="1" type="ORF">CO661_32905</name>
</gene>
<proteinExistence type="predicted"/>
<name>A0A2A6LND4_RHIFR</name>
<dbReference type="EMBL" id="NWTC01000059">
    <property type="protein sequence ID" value="PDT43817.1"/>
    <property type="molecule type" value="Genomic_DNA"/>
</dbReference>
<evidence type="ECO:0000313" key="2">
    <source>
        <dbReference type="Proteomes" id="UP000220353"/>
    </source>
</evidence>
<organism evidence="1 2">
    <name type="scientific">Rhizobium fredii</name>
    <name type="common">Sinorhizobium fredii</name>
    <dbReference type="NCBI Taxonomy" id="380"/>
    <lineage>
        <taxon>Bacteria</taxon>
        <taxon>Pseudomonadati</taxon>
        <taxon>Pseudomonadota</taxon>
        <taxon>Alphaproteobacteria</taxon>
        <taxon>Hyphomicrobiales</taxon>
        <taxon>Rhizobiaceae</taxon>
        <taxon>Sinorhizobium/Ensifer group</taxon>
        <taxon>Sinorhizobium</taxon>
    </lineage>
</organism>
<comment type="caution">
    <text evidence="1">The sequence shown here is derived from an EMBL/GenBank/DDBJ whole genome shotgun (WGS) entry which is preliminary data.</text>
</comment>